<dbReference type="InterPro" id="IPR036165">
    <property type="entry name" value="YefM-like_sf"/>
</dbReference>
<accession>A0A4R8IP70</accession>
<sequence>MEASTKDLRLHTAQVLAAIERGEEVIITYHGQRRAVLTRWQEAQADRHRPQTNPAFGLWADKTDRVENEIRQLRQRRDLP</sequence>
<keyword evidence="3" id="KW-1185">Reference proteome</keyword>
<dbReference type="EMBL" id="SOQX01000002">
    <property type="protein sequence ID" value="TDY02706.1"/>
    <property type="molecule type" value="Genomic_DNA"/>
</dbReference>
<evidence type="ECO:0000313" key="3">
    <source>
        <dbReference type="Proteomes" id="UP000294914"/>
    </source>
</evidence>
<organism evidence="2 3">
    <name type="scientific">Thiohalophilus thiocyanatoxydans</name>
    <dbReference type="NCBI Taxonomy" id="381308"/>
    <lineage>
        <taxon>Bacteria</taxon>
        <taxon>Pseudomonadati</taxon>
        <taxon>Pseudomonadota</taxon>
        <taxon>Gammaproteobacteria</taxon>
        <taxon>Thiohalomonadales</taxon>
        <taxon>Thiohalophilaceae</taxon>
        <taxon>Thiohalophilus</taxon>
    </lineage>
</organism>
<gene>
    <name evidence="2" type="ORF">EDC23_1083</name>
</gene>
<comment type="caution">
    <text evidence="2">The sequence shown here is derived from an EMBL/GenBank/DDBJ whole genome shotgun (WGS) entry which is preliminary data.</text>
</comment>
<dbReference type="OrthoDB" id="9181600at2"/>
<reference evidence="2 3" key="1">
    <citation type="submission" date="2019-03" db="EMBL/GenBank/DDBJ databases">
        <title>Genomic Encyclopedia of Type Strains, Phase IV (KMG-IV): sequencing the most valuable type-strain genomes for metagenomic binning, comparative biology and taxonomic classification.</title>
        <authorList>
            <person name="Goeker M."/>
        </authorList>
    </citation>
    <scope>NUCLEOTIDE SEQUENCE [LARGE SCALE GENOMIC DNA]</scope>
    <source>
        <strain evidence="2 3">DSM 16326</strain>
    </source>
</reference>
<comment type="similarity">
    <text evidence="1">Belongs to the phD/YefM antitoxin family.</text>
</comment>
<protein>
    <submittedName>
        <fullName evidence="2">Antitoxin Phd_YefM of type II toxin-antitoxin system</fullName>
    </submittedName>
</protein>
<evidence type="ECO:0000256" key="1">
    <source>
        <dbReference type="ARBA" id="ARBA00009981"/>
    </source>
</evidence>
<evidence type="ECO:0000313" key="2">
    <source>
        <dbReference type="EMBL" id="TDY02706.1"/>
    </source>
</evidence>
<dbReference type="AlphaFoldDB" id="A0A4R8IP70"/>
<dbReference type="Proteomes" id="UP000294914">
    <property type="component" value="Unassembled WGS sequence"/>
</dbReference>
<dbReference type="RefSeq" id="WP_134081895.1">
    <property type="nucleotide sequence ID" value="NZ_SOQX01000002.1"/>
</dbReference>
<proteinExistence type="inferred from homology"/>
<name>A0A4R8IP70_9GAMM</name>
<dbReference type="SUPFAM" id="SSF143120">
    <property type="entry name" value="YefM-like"/>
    <property type="match status" value="1"/>
</dbReference>